<dbReference type="InterPro" id="IPR000994">
    <property type="entry name" value="Pept_M24"/>
</dbReference>
<dbReference type="InterPro" id="IPR036005">
    <property type="entry name" value="Creatinase/aminopeptidase-like"/>
</dbReference>
<dbReference type="Pfam" id="PF00557">
    <property type="entry name" value="Peptidase_M24"/>
    <property type="match status" value="1"/>
</dbReference>
<reference evidence="7" key="1">
    <citation type="journal article" date="2019" name="Int. J. Syst. Evol. Microbiol.">
        <title>The Global Catalogue of Microorganisms (GCM) 10K type strain sequencing project: providing services to taxonomists for standard genome sequencing and annotation.</title>
        <authorList>
            <consortium name="The Broad Institute Genomics Platform"/>
            <consortium name="The Broad Institute Genome Sequencing Center for Infectious Disease"/>
            <person name="Wu L."/>
            <person name="Ma J."/>
        </authorList>
    </citation>
    <scope>NUCLEOTIDE SEQUENCE [LARGE SCALE GENOMIC DNA]</scope>
    <source>
        <strain evidence="7">CGMCC 1.16305</strain>
    </source>
</reference>
<feature type="domain" description="Peptidase M24" evidence="4">
    <location>
        <begin position="151"/>
        <end position="358"/>
    </location>
</feature>
<dbReference type="Pfam" id="PF01321">
    <property type="entry name" value="Creatinase_N"/>
    <property type="match status" value="1"/>
</dbReference>
<name>A0ABW2Q3C1_9BACL</name>
<protein>
    <submittedName>
        <fullName evidence="6">M24 family metallopeptidase</fullName>
    </submittedName>
</protein>
<evidence type="ECO:0000259" key="5">
    <source>
        <dbReference type="Pfam" id="PF01321"/>
    </source>
</evidence>
<feature type="domain" description="Creatinase N-terminal" evidence="5">
    <location>
        <begin position="6"/>
        <end position="143"/>
    </location>
</feature>
<dbReference type="InterPro" id="IPR001131">
    <property type="entry name" value="Peptidase_M24B_aminopep-P_CS"/>
</dbReference>
<dbReference type="SUPFAM" id="SSF55920">
    <property type="entry name" value="Creatinase/aminopeptidase"/>
    <property type="match status" value="1"/>
</dbReference>
<keyword evidence="1 3" id="KW-0479">Metal-binding</keyword>
<dbReference type="Proteomes" id="UP001596505">
    <property type="component" value="Unassembled WGS sequence"/>
</dbReference>
<dbReference type="InterPro" id="IPR000587">
    <property type="entry name" value="Creatinase_N"/>
</dbReference>
<gene>
    <name evidence="6" type="ORF">ACFQRG_21560</name>
</gene>
<organism evidence="6 7">
    <name type="scientific">Scopulibacillus cellulosilyticus</name>
    <dbReference type="NCBI Taxonomy" id="2665665"/>
    <lineage>
        <taxon>Bacteria</taxon>
        <taxon>Bacillati</taxon>
        <taxon>Bacillota</taxon>
        <taxon>Bacilli</taxon>
        <taxon>Bacillales</taxon>
        <taxon>Sporolactobacillaceae</taxon>
        <taxon>Scopulibacillus</taxon>
    </lineage>
</organism>
<keyword evidence="7" id="KW-1185">Reference proteome</keyword>
<evidence type="ECO:0000256" key="1">
    <source>
        <dbReference type="ARBA" id="ARBA00022723"/>
    </source>
</evidence>
<dbReference type="PANTHER" id="PTHR46112">
    <property type="entry name" value="AMINOPEPTIDASE"/>
    <property type="match status" value="1"/>
</dbReference>
<dbReference type="PROSITE" id="PS00491">
    <property type="entry name" value="PROLINE_PEPTIDASE"/>
    <property type="match status" value="1"/>
</dbReference>
<comment type="caution">
    <text evidence="6">The sequence shown here is derived from an EMBL/GenBank/DDBJ whole genome shotgun (WGS) entry which is preliminary data.</text>
</comment>
<dbReference type="Gene3D" id="3.40.350.10">
    <property type="entry name" value="Creatinase/prolidase N-terminal domain"/>
    <property type="match status" value="1"/>
</dbReference>
<dbReference type="RefSeq" id="WP_380970199.1">
    <property type="nucleotide sequence ID" value="NZ_JBHTCO010000045.1"/>
</dbReference>
<dbReference type="EMBL" id="JBHTCO010000045">
    <property type="protein sequence ID" value="MFC7395500.1"/>
    <property type="molecule type" value="Genomic_DNA"/>
</dbReference>
<evidence type="ECO:0000256" key="2">
    <source>
        <dbReference type="ARBA" id="ARBA00022801"/>
    </source>
</evidence>
<accession>A0ABW2Q3C1</accession>
<evidence type="ECO:0000259" key="4">
    <source>
        <dbReference type="Pfam" id="PF00557"/>
    </source>
</evidence>
<keyword evidence="2" id="KW-0378">Hydrolase</keyword>
<evidence type="ECO:0000256" key="3">
    <source>
        <dbReference type="RuleBase" id="RU000590"/>
    </source>
</evidence>
<evidence type="ECO:0000313" key="7">
    <source>
        <dbReference type="Proteomes" id="UP001596505"/>
    </source>
</evidence>
<dbReference type="Gene3D" id="3.90.230.10">
    <property type="entry name" value="Creatinase/methionine aminopeptidase superfamily"/>
    <property type="match status" value="1"/>
</dbReference>
<dbReference type="InterPro" id="IPR029149">
    <property type="entry name" value="Creatin/AminoP/Spt16_N"/>
</dbReference>
<dbReference type="SUPFAM" id="SSF53092">
    <property type="entry name" value="Creatinase/prolidase N-terminal domain"/>
    <property type="match status" value="1"/>
</dbReference>
<dbReference type="InterPro" id="IPR050659">
    <property type="entry name" value="Peptidase_M24B"/>
</dbReference>
<sequence length="378" mass="42058">MNVSHRLTELRSFMEKNDIAVSIVMNPDNQFYLSGFKAILYSRPIVLSIMENKVDLVVPGLEEAHAKSEANADEIHVYYEHPEMSEQAANHTTLVKKILSGYSKDTRIGFDLAHAPAELVFEVEKLGYKAVDVGRKITEMRYIKDQDEIDLMIEAGQLVNLAVSKSLESCKPGVTELEIDAVGNTALFSKTASKHPNATLGFFVMSPSGEKRSIMPHVFSNTRKLNVGDVMIHSRQVAFNGYRAELERTVIIGKPTEQQIKAFKTAQNAQQAALEFIKPGVTAAQVDKVARDVIEKEGFGKYAIHRVGHGIGVSEHEEPYLRFDNDLVLEDGMAFSIEPGFYIPGLGGFRHSDTVILTPDGNKIITEYPRDLESLVFD</sequence>
<comment type="similarity">
    <text evidence="3">Belongs to the peptidase M24B family.</text>
</comment>
<dbReference type="PANTHER" id="PTHR46112:SF2">
    <property type="entry name" value="XAA-PRO AMINOPEPTIDASE P-RELATED"/>
    <property type="match status" value="1"/>
</dbReference>
<proteinExistence type="inferred from homology"/>
<evidence type="ECO:0000313" key="6">
    <source>
        <dbReference type="EMBL" id="MFC7395500.1"/>
    </source>
</evidence>